<proteinExistence type="predicted"/>
<keyword evidence="4" id="KW-1185">Reference proteome</keyword>
<keyword evidence="1" id="KW-0472">Membrane</keyword>
<name>U4L9G8_PYROM</name>
<dbReference type="OrthoDB" id="9451547at2759"/>
<feature type="transmembrane region" description="Helical" evidence="1">
    <location>
        <begin position="190"/>
        <end position="208"/>
    </location>
</feature>
<dbReference type="AlphaFoldDB" id="U4L9G8"/>
<feature type="transmembrane region" description="Helical" evidence="1">
    <location>
        <begin position="132"/>
        <end position="150"/>
    </location>
</feature>
<reference evidence="3 4" key="1">
    <citation type="journal article" date="2013" name="PLoS Genet.">
        <title>The genome and development-dependent transcriptomes of Pyronema confluens: a window into fungal evolution.</title>
        <authorList>
            <person name="Traeger S."/>
            <person name="Altegoer F."/>
            <person name="Freitag M."/>
            <person name="Gabaldon T."/>
            <person name="Kempken F."/>
            <person name="Kumar A."/>
            <person name="Marcet-Houben M."/>
            <person name="Poggeler S."/>
            <person name="Stajich J.E."/>
            <person name="Nowrousian M."/>
        </authorList>
    </citation>
    <scope>NUCLEOTIDE SEQUENCE [LARGE SCALE GENOMIC DNA]</scope>
    <source>
        <strain evidence="4">CBS 100304</strain>
        <tissue evidence="3">Vegetative mycelium</tissue>
    </source>
</reference>
<evidence type="ECO:0000256" key="2">
    <source>
        <dbReference type="SAM" id="SignalP"/>
    </source>
</evidence>
<dbReference type="PANTHER" id="PTHR35043">
    <property type="entry name" value="TRANSCRIPTION FACTOR DOMAIN-CONTAINING PROTEIN"/>
    <property type="match status" value="1"/>
</dbReference>
<dbReference type="OMA" id="PSCHITC"/>
<dbReference type="Proteomes" id="UP000018144">
    <property type="component" value="Unassembled WGS sequence"/>
</dbReference>
<evidence type="ECO:0000313" key="3">
    <source>
        <dbReference type="EMBL" id="CCX06829.1"/>
    </source>
</evidence>
<protein>
    <submittedName>
        <fullName evidence="3">Uncharacterized protein</fullName>
    </submittedName>
</protein>
<feature type="transmembrane region" description="Helical" evidence="1">
    <location>
        <begin position="220"/>
        <end position="239"/>
    </location>
</feature>
<organism evidence="3 4">
    <name type="scientific">Pyronema omphalodes (strain CBS 100304)</name>
    <name type="common">Pyronema confluens</name>
    <dbReference type="NCBI Taxonomy" id="1076935"/>
    <lineage>
        <taxon>Eukaryota</taxon>
        <taxon>Fungi</taxon>
        <taxon>Dikarya</taxon>
        <taxon>Ascomycota</taxon>
        <taxon>Pezizomycotina</taxon>
        <taxon>Pezizomycetes</taxon>
        <taxon>Pezizales</taxon>
        <taxon>Pyronemataceae</taxon>
        <taxon>Pyronema</taxon>
    </lineage>
</organism>
<feature type="chain" id="PRO_5004652047" evidence="2">
    <location>
        <begin position="23"/>
        <end position="316"/>
    </location>
</feature>
<gene>
    <name evidence="3" type="ORF">PCON_06416</name>
</gene>
<evidence type="ECO:0000256" key="1">
    <source>
        <dbReference type="SAM" id="Phobius"/>
    </source>
</evidence>
<keyword evidence="1" id="KW-0812">Transmembrane</keyword>
<keyword evidence="2" id="KW-0732">Signal</keyword>
<dbReference type="EMBL" id="HF935316">
    <property type="protein sequence ID" value="CCX06829.1"/>
    <property type="molecule type" value="Genomic_DNA"/>
</dbReference>
<evidence type="ECO:0000313" key="4">
    <source>
        <dbReference type="Proteomes" id="UP000018144"/>
    </source>
</evidence>
<feature type="transmembrane region" description="Helical" evidence="1">
    <location>
        <begin position="92"/>
        <end position="112"/>
    </location>
</feature>
<keyword evidence="1" id="KW-1133">Transmembrane helix</keyword>
<sequence length="316" mass="37139">MTTISVTFFLLQALSYAFKVSAKDFDPPYGDNTALNQQPAPPWVDEPRKRGTLNILSGCIFTLSLCVYKAIHLNIPEPLESQWTFYRRKTKWIIIAILAPELVVYCAFDQFAQVRRLVKKSIDKRPLSMLQAFYVAMGGMVIEIRNSIYARKDETLRVTIQAYHWLNFPDQMLEKIPTDNRIRDKSKADILSKLLICFQVVWMTLRVISRKILHHPLTVLEVHTLVHVIYALLMYMLWFRKPTDIYHSTVVVAGDGTREIDTYFKKAAFKRWAERMKNFDTIVDRDMKLRVSNRYRVADLESLLYFYNLWSSSQYQ</sequence>
<feature type="signal peptide" evidence="2">
    <location>
        <begin position="1"/>
        <end position="22"/>
    </location>
</feature>
<dbReference type="PANTHER" id="PTHR35043:SF7">
    <property type="entry name" value="TRANSCRIPTION FACTOR DOMAIN-CONTAINING PROTEIN"/>
    <property type="match status" value="1"/>
</dbReference>
<dbReference type="eggNOG" id="ENOG502S6E5">
    <property type="taxonomic scope" value="Eukaryota"/>
</dbReference>
<accession>U4L9G8</accession>